<dbReference type="InterPro" id="IPR016135">
    <property type="entry name" value="UBQ-conjugating_enzyme/RWD"/>
</dbReference>
<dbReference type="InterPro" id="IPR006575">
    <property type="entry name" value="RWD_dom"/>
</dbReference>
<evidence type="ECO:0000256" key="4">
    <source>
        <dbReference type="ARBA" id="ARBA00022840"/>
    </source>
</evidence>
<dbReference type="Gene3D" id="3.30.160.20">
    <property type="match status" value="1"/>
</dbReference>
<feature type="domain" description="RWD" evidence="6">
    <location>
        <begin position="415"/>
        <end position="511"/>
    </location>
</feature>
<dbReference type="PROSITE" id="PS51194">
    <property type="entry name" value="HELICASE_CTER"/>
    <property type="match status" value="1"/>
</dbReference>
<keyword evidence="1" id="KW-0547">Nucleotide-binding</keyword>
<dbReference type="GO" id="GO:0016787">
    <property type="term" value="F:hydrolase activity"/>
    <property type="evidence" value="ECO:0007669"/>
    <property type="project" value="UniProtKB-KW"/>
</dbReference>
<evidence type="ECO:0000313" key="10">
    <source>
        <dbReference type="Proteomes" id="UP001362899"/>
    </source>
</evidence>
<evidence type="ECO:0000259" key="8">
    <source>
        <dbReference type="PROSITE" id="PS51194"/>
    </source>
</evidence>
<dbReference type="InterPro" id="IPR011545">
    <property type="entry name" value="DEAD/DEAH_box_helicase_dom"/>
</dbReference>
<dbReference type="SUPFAM" id="SSF54768">
    <property type="entry name" value="dsRNA-binding domain-like"/>
    <property type="match status" value="1"/>
</dbReference>
<dbReference type="SUPFAM" id="SSF54495">
    <property type="entry name" value="UBC-like"/>
    <property type="match status" value="1"/>
</dbReference>
<name>A0AAV5RQ98_STABA</name>
<dbReference type="InterPro" id="IPR056328">
    <property type="entry name" value="DSRM_DHX29"/>
</dbReference>
<dbReference type="Pfam" id="PF00271">
    <property type="entry name" value="Helicase_C"/>
    <property type="match status" value="1"/>
</dbReference>
<evidence type="ECO:0000259" key="7">
    <source>
        <dbReference type="PROSITE" id="PS51192"/>
    </source>
</evidence>
<keyword evidence="4" id="KW-0067">ATP-binding</keyword>
<dbReference type="InterPro" id="IPR014001">
    <property type="entry name" value="Helicase_ATP-bd"/>
</dbReference>
<evidence type="ECO:0000259" key="6">
    <source>
        <dbReference type="PROSITE" id="PS50908"/>
    </source>
</evidence>
<keyword evidence="2" id="KW-0378">Hydrolase</keyword>
<feature type="domain" description="Helicase ATP-binding" evidence="7">
    <location>
        <begin position="589"/>
        <end position="751"/>
    </location>
</feature>
<dbReference type="FunFam" id="3.40.50.300:FF:001760">
    <property type="entry name" value="ATP-dependent RNA helicase"/>
    <property type="match status" value="1"/>
</dbReference>
<proteinExistence type="predicted"/>
<dbReference type="CDD" id="cd18791">
    <property type="entry name" value="SF2_C_RHA"/>
    <property type="match status" value="1"/>
</dbReference>
<dbReference type="SUPFAM" id="SSF52540">
    <property type="entry name" value="P-loop containing nucleoside triphosphate hydrolases"/>
    <property type="match status" value="1"/>
</dbReference>
<dbReference type="PROSITE" id="PS50908">
    <property type="entry name" value="RWD"/>
    <property type="match status" value="1"/>
</dbReference>
<dbReference type="SMART" id="SM00487">
    <property type="entry name" value="DEXDc"/>
    <property type="match status" value="1"/>
</dbReference>
<dbReference type="Proteomes" id="UP001362899">
    <property type="component" value="Unassembled WGS sequence"/>
</dbReference>
<dbReference type="Pfam" id="PF24385">
    <property type="entry name" value="DSRM_DHX29"/>
    <property type="match status" value="1"/>
</dbReference>
<feature type="compositionally biased region" description="Basic and acidic residues" evidence="5">
    <location>
        <begin position="29"/>
        <end position="46"/>
    </location>
</feature>
<dbReference type="Gene3D" id="1.20.120.1080">
    <property type="match status" value="1"/>
</dbReference>
<dbReference type="InterPro" id="IPR027417">
    <property type="entry name" value="P-loop_NTPase"/>
</dbReference>
<evidence type="ECO:0000256" key="1">
    <source>
        <dbReference type="ARBA" id="ARBA00022741"/>
    </source>
</evidence>
<accession>A0AAV5RQ98</accession>
<evidence type="ECO:0000256" key="5">
    <source>
        <dbReference type="SAM" id="MobiDB-lite"/>
    </source>
</evidence>
<dbReference type="Pfam" id="PF00270">
    <property type="entry name" value="DEAD"/>
    <property type="match status" value="1"/>
</dbReference>
<dbReference type="InterPro" id="IPR007502">
    <property type="entry name" value="Helicase-assoc_dom"/>
</dbReference>
<dbReference type="InterPro" id="IPR001650">
    <property type="entry name" value="Helicase_C-like"/>
</dbReference>
<protein>
    <submittedName>
        <fullName evidence="9">Helicase</fullName>
    </submittedName>
</protein>
<dbReference type="PROSITE" id="PS51192">
    <property type="entry name" value="HELICASE_ATP_BIND_1"/>
    <property type="match status" value="1"/>
</dbReference>
<dbReference type="GO" id="GO:0004386">
    <property type="term" value="F:helicase activity"/>
    <property type="evidence" value="ECO:0007669"/>
    <property type="project" value="UniProtKB-KW"/>
</dbReference>
<dbReference type="Gene3D" id="3.40.50.300">
    <property type="entry name" value="P-loop containing nucleotide triphosphate hydrolases"/>
    <property type="match status" value="2"/>
</dbReference>
<dbReference type="SMART" id="SM00490">
    <property type="entry name" value="HELICc"/>
    <property type="match status" value="1"/>
</dbReference>
<dbReference type="EMBL" id="BTGC01000008">
    <property type="protein sequence ID" value="GMM53292.1"/>
    <property type="molecule type" value="Genomic_DNA"/>
</dbReference>
<comment type="caution">
    <text evidence="9">The sequence shown here is derived from an EMBL/GenBank/DDBJ whole genome shotgun (WGS) entry which is preliminary data.</text>
</comment>
<evidence type="ECO:0000256" key="3">
    <source>
        <dbReference type="ARBA" id="ARBA00022806"/>
    </source>
</evidence>
<dbReference type="CDD" id="cd00048">
    <property type="entry name" value="DSRM_SF"/>
    <property type="match status" value="1"/>
</dbReference>
<sequence>MKGKPAKLGKSSKNNKKQEDVVVELTPKQLKEKRREEARARAAETRKIVTSGVGQWTGKLPAQLLNEHAQKNKWERVDYPHKNKGSDDNPKFVCSVILAKRNAKTKEIEKIRFDPPDTLYPPQATALEARHLAATYTMHRVMPSQNMKMMLPPFHRDIWIAMDEIRSQASKFELYQWNDDPWLANAEKKAARAKAAEMNEQRKESRERSIIAREIRAGNVDEKVSEDKNVAEKLSSNSSNVVKGGNGSKRIKFNHVLSLSKKTRAVLESVIRENNGYRFSEADGLDSKSEEFQRLSKMLQKLGFRKPFSEEALQQTSSLSSALAWLLVHVPEDDIPKEFMPSDLNVTARISSGLESERIISQLRTFGYSEDVALSTASECASLEKSVVQLTHAFLSTNQNDFKDVSPSDYSMWTEDVESLQAVIEQPSSSTSSSLSVTLEEENVKVTFFCPHDYPNQVPGIAFEPLKVNAISKFVLLAATRDSAEFVQSELLGDYMLLSLYEHIRSVFGKICANPGKLSSISSAVSGVKDENIIKNDNGNKRKHKHNNVHIDTEKVLKERKQRMTSLEGQRMMQQREQLPAWKKRTEIVDLVQNHQLLLLTGETGSGKSTQAVQFILDAVPDAQIICTQPRRISAIGVAQRVAEERLVEIGTEVGYVIKGESKSSSQTQIKFVTSGVLLRMLQDADNSFSSLTHVFVDEVHERSLDSDFLLILLKRLLKKLPKLKVILMSATIDAKQFLSYFKPLKTSTVHVEGRTFPVQQFFLDDVVRLTNYRPKNLDTDSQDVGKIIAAIRESSKTRIDYDLVAALISSIDQKLGREEGSILVFMSGTAEIEQTIQAIEKIPQARKNLYVLPLHASLSSNEQRRVFKAAPKNMRKVVVSTNVAETSITISDIVAVVDSGRVKETQYDSTQNACRLVDVMESQASAAQRMGRAGRVRAGEGYKLFTKNTQETRMAPRPLPEIQRSPLEVLYLRVKSMGIADVEKFLSSAMDPPPDISVNVAKENLVAYKMLDLHNNTLTPLGKLVSTIPSDPKTGKLLVLGTIFACLPRILTISAIISYGKMPPLEENKNGDLLAAAETFDKWKNGNALQGSAAVCRSINATRAQLLSSLVQTGLVPSGVKECDWSDEYVKYDNDDALVRAVIGASLQPSLAEVVAPKDVFVSTSSGAVRKEDDDAKNAKLFLPNGTRVFAHPRSVLWSSSNPGASLSMPYVSFSQTVLTSKHFIADLTPFSICSLVLFATRVDVDPFGNGVVVDNWTGLKCWPRIGIVLRCLQTLLAELFDLKFSNPEASLSGNTVLALARDLLVSEDKSNGVGLLAN</sequence>
<dbReference type="GO" id="GO:0005524">
    <property type="term" value="F:ATP binding"/>
    <property type="evidence" value="ECO:0007669"/>
    <property type="project" value="UniProtKB-KW"/>
</dbReference>
<dbReference type="CDD" id="cd17917">
    <property type="entry name" value="DEXHc_RHA-like"/>
    <property type="match status" value="1"/>
</dbReference>
<keyword evidence="10" id="KW-1185">Reference proteome</keyword>
<organism evidence="9 10">
    <name type="scientific">Starmerella bacillaris</name>
    <name type="common">Yeast</name>
    <name type="synonym">Candida zemplinina</name>
    <dbReference type="NCBI Taxonomy" id="1247836"/>
    <lineage>
        <taxon>Eukaryota</taxon>
        <taxon>Fungi</taxon>
        <taxon>Dikarya</taxon>
        <taxon>Ascomycota</taxon>
        <taxon>Saccharomycotina</taxon>
        <taxon>Dipodascomycetes</taxon>
        <taxon>Dipodascales</taxon>
        <taxon>Trichomonascaceae</taxon>
        <taxon>Starmerella</taxon>
    </lineage>
</organism>
<keyword evidence="3 9" id="KW-0347">Helicase</keyword>
<evidence type="ECO:0000256" key="2">
    <source>
        <dbReference type="ARBA" id="ARBA00022801"/>
    </source>
</evidence>
<dbReference type="SMART" id="SM00847">
    <property type="entry name" value="HA2"/>
    <property type="match status" value="1"/>
</dbReference>
<dbReference type="GO" id="GO:0003723">
    <property type="term" value="F:RNA binding"/>
    <property type="evidence" value="ECO:0007669"/>
    <property type="project" value="TreeGrafter"/>
</dbReference>
<dbReference type="PANTHER" id="PTHR18934">
    <property type="entry name" value="ATP-DEPENDENT RNA HELICASE"/>
    <property type="match status" value="1"/>
</dbReference>
<gene>
    <name evidence="9" type="ORF">DASB73_042550</name>
</gene>
<dbReference type="PANTHER" id="PTHR18934:SF267">
    <property type="entry name" value="ATP-DEPENDENT RNA HELICASE YLR419W-RELATED"/>
    <property type="match status" value="1"/>
</dbReference>
<evidence type="ECO:0000313" key="9">
    <source>
        <dbReference type="EMBL" id="GMM53292.1"/>
    </source>
</evidence>
<reference evidence="9 10" key="1">
    <citation type="journal article" date="2023" name="Elife">
        <title>Identification of key yeast species and microbe-microbe interactions impacting larval growth of Drosophila in the wild.</title>
        <authorList>
            <person name="Mure A."/>
            <person name="Sugiura Y."/>
            <person name="Maeda R."/>
            <person name="Honda K."/>
            <person name="Sakurai N."/>
            <person name="Takahashi Y."/>
            <person name="Watada M."/>
            <person name="Katoh T."/>
            <person name="Gotoh A."/>
            <person name="Gotoh Y."/>
            <person name="Taniguchi I."/>
            <person name="Nakamura K."/>
            <person name="Hayashi T."/>
            <person name="Katayama T."/>
            <person name="Uemura T."/>
            <person name="Hattori Y."/>
        </authorList>
    </citation>
    <scope>NUCLEOTIDE SEQUENCE [LARGE SCALE GENOMIC DNA]</scope>
    <source>
        <strain evidence="9 10">SB-73</strain>
    </source>
</reference>
<feature type="region of interest" description="Disordered" evidence="5">
    <location>
        <begin position="1"/>
        <end position="46"/>
    </location>
</feature>
<feature type="domain" description="Helicase C-terminal" evidence="8">
    <location>
        <begin position="811"/>
        <end position="979"/>
    </location>
</feature>